<keyword evidence="9" id="KW-1185">Reference proteome</keyword>
<feature type="region of interest" description="Disordered" evidence="5">
    <location>
        <begin position="806"/>
        <end position="898"/>
    </location>
</feature>
<dbReference type="Proteomes" id="UP001153069">
    <property type="component" value="Unassembled WGS sequence"/>
</dbReference>
<name>A0A9N8DMA1_9STRA</name>
<feature type="compositionally biased region" description="Polar residues" evidence="5">
    <location>
        <begin position="868"/>
        <end position="878"/>
    </location>
</feature>
<organism evidence="8 9">
    <name type="scientific">Seminavis robusta</name>
    <dbReference type="NCBI Taxonomy" id="568900"/>
    <lineage>
        <taxon>Eukaryota</taxon>
        <taxon>Sar</taxon>
        <taxon>Stramenopiles</taxon>
        <taxon>Ochrophyta</taxon>
        <taxon>Bacillariophyta</taxon>
        <taxon>Bacillariophyceae</taxon>
        <taxon>Bacillariophycidae</taxon>
        <taxon>Naviculales</taxon>
        <taxon>Naviculaceae</taxon>
        <taxon>Seminavis</taxon>
    </lineage>
</organism>
<dbReference type="CDD" id="cd00637">
    <property type="entry name" value="7tm_classA_rhodopsin-like"/>
    <property type="match status" value="1"/>
</dbReference>
<reference evidence="8" key="1">
    <citation type="submission" date="2020-06" db="EMBL/GenBank/DDBJ databases">
        <authorList>
            <consortium name="Plant Systems Biology data submission"/>
        </authorList>
    </citation>
    <scope>NUCLEOTIDE SEQUENCE</scope>
    <source>
        <strain evidence="8">D6</strain>
    </source>
</reference>
<evidence type="ECO:0000256" key="5">
    <source>
        <dbReference type="SAM" id="MobiDB-lite"/>
    </source>
</evidence>
<feature type="transmembrane region" description="Helical" evidence="6">
    <location>
        <begin position="645"/>
        <end position="672"/>
    </location>
</feature>
<evidence type="ECO:0000256" key="1">
    <source>
        <dbReference type="ARBA" id="ARBA00004141"/>
    </source>
</evidence>
<feature type="signal peptide" evidence="7">
    <location>
        <begin position="1"/>
        <end position="21"/>
    </location>
</feature>
<feature type="compositionally biased region" description="Basic and acidic residues" evidence="5">
    <location>
        <begin position="823"/>
        <end position="840"/>
    </location>
</feature>
<evidence type="ECO:0000313" key="9">
    <source>
        <dbReference type="Proteomes" id="UP001153069"/>
    </source>
</evidence>
<dbReference type="PANTHER" id="PTHR23112">
    <property type="entry name" value="G PROTEIN-COUPLED RECEPTOR 157-RELATED"/>
    <property type="match status" value="1"/>
</dbReference>
<dbReference type="PANTHER" id="PTHR23112:SF0">
    <property type="entry name" value="TRANSMEMBRANE PROTEIN 116"/>
    <property type="match status" value="1"/>
</dbReference>
<evidence type="ECO:0008006" key="10">
    <source>
        <dbReference type="Google" id="ProtNLM"/>
    </source>
</evidence>
<dbReference type="GO" id="GO:0004930">
    <property type="term" value="F:G protein-coupled receptor activity"/>
    <property type="evidence" value="ECO:0007669"/>
    <property type="project" value="TreeGrafter"/>
</dbReference>
<feature type="chain" id="PRO_5040385222" description="G-protein coupled receptors family 1 profile domain-containing protein" evidence="7">
    <location>
        <begin position="22"/>
        <end position="898"/>
    </location>
</feature>
<evidence type="ECO:0000256" key="2">
    <source>
        <dbReference type="ARBA" id="ARBA00022692"/>
    </source>
</evidence>
<accession>A0A9N8DMA1</accession>
<comment type="subcellular location">
    <subcellularLocation>
        <location evidence="1">Membrane</location>
        <topology evidence="1">Multi-pass membrane protein</topology>
    </subcellularLocation>
</comment>
<proteinExistence type="predicted"/>
<feature type="compositionally biased region" description="Basic and acidic residues" evidence="5">
    <location>
        <begin position="847"/>
        <end position="862"/>
    </location>
</feature>
<dbReference type="SUPFAM" id="SSF81321">
    <property type="entry name" value="Family A G protein-coupled receptor-like"/>
    <property type="match status" value="1"/>
</dbReference>
<dbReference type="OrthoDB" id="44002at2759"/>
<feature type="transmembrane region" description="Helical" evidence="6">
    <location>
        <begin position="728"/>
        <end position="753"/>
    </location>
</feature>
<feature type="transmembrane region" description="Helical" evidence="6">
    <location>
        <begin position="698"/>
        <end position="722"/>
    </location>
</feature>
<dbReference type="AlphaFoldDB" id="A0A9N8DMA1"/>
<feature type="compositionally biased region" description="Polar residues" evidence="5">
    <location>
        <begin position="807"/>
        <end position="820"/>
    </location>
</feature>
<dbReference type="GO" id="GO:0005886">
    <property type="term" value="C:plasma membrane"/>
    <property type="evidence" value="ECO:0007669"/>
    <property type="project" value="TreeGrafter"/>
</dbReference>
<evidence type="ECO:0000256" key="7">
    <source>
        <dbReference type="SAM" id="SignalP"/>
    </source>
</evidence>
<feature type="transmembrane region" description="Helical" evidence="6">
    <location>
        <begin position="488"/>
        <end position="509"/>
    </location>
</feature>
<keyword evidence="4 6" id="KW-0472">Membrane</keyword>
<feature type="transmembrane region" description="Helical" evidence="6">
    <location>
        <begin position="605"/>
        <end position="625"/>
    </location>
</feature>
<protein>
    <recommendedName>
        <fullName evidence="10">G-protein coupled receptors family 1 profile domain-containing protein</fullName>
    </recommendedName>
</protein>
<evidence type="ECO:0000256" key="6">
    <source>
        <dbReference type="SAM" id="Phobius"/>
    </source>
</evidence>
<feature type="transmembrane region" description="Helical" evidence="6">
    <location>
        <begin position="521"/>
        <end position="543"/>
    </location>
</feature>
<sequence>MQYFPLSLLLLASTCLTAVDAQRDKQTCYEKYMEVISCNFTEADNPASLLDVDDDEINYSQAEDILWLEETCRLIEEVVFKNELIVEPEQQIEYLNGLPAVDELCTDIPVAFHHCRFCNDTTFLQCHNDFIDDSICTKEISAQEVLRDNETYWQFQTKEDIELACEELSQVPEHNDTALGFSGPRTMELCEKQGLVKHLCKECKNDALCFDPFEYPTQCAAIATYNNESAKKFGSNCSLMLDILSAFIPEKETLLNTSTHLEKLAILDGDHEWCPDFREAYSYCPWCTGDFCFDDAHPPSCEKVDDSDIDDEFAEKVCTYLFEKLQLGTQHAKGKMWDFNDLYNSTAHANLILIPNNTERCDQARKYYHKCSWCDEQAKNLSCGVLDPCTSNITMPDHLIPDSIIKINTTSGNNLTGSPEDHCDYLLQQLNLTQRDDTARAGSLGTCMEDFYLARQCPQQYCPDTNITEADTVDKTYLGATGDSKEKALIWTSRVAALLSFLGASYILYDTLSDKKARKTTYYQLLVGMATFDIVTAIAWSFATLPIDTDKAEHVEGAMGNAATCKTQAFFIQLGFTSVFFNVSLAIYYVLVVAHGWKEFQLQKIRLYLLAGPVAVGLGLAFGALPIYHWLEYGCHIETPPEGELWAVLVFVVLPLGLSILAITASMMTVYCKVRKQSAAARKWTMGVSKASKLEQAVFWQCLFYVMAFYITWPILFSVYLASLDDKVRIFGLSMLVAFVAPLQGFNNFLVYIRPKLAQRAPSDLATAINCTTYCVRAVLAQILFVSSFESGQDENGLDPSAAVAQRNVQTQSTVPASSRFSHHGEDYTDNEGEPKRLADSPDDFVPLDKVDEPTEVPHEVVGDESMIDTTQNVTLEESFSKEEGDSNQAEEVSHASA</sequence>
<evidence type="ECO:0000256" key="4">
    <source>
        <dbReference type="ARBA" id="ARBA00023136"/>
    </source>
</evidence>
<dbReference type="Gene3D" id="1.20.1070.10">
    <property type="entry name" value="Rhodopsin 7-helix transmembrane proteins"/>
    <property type="match status" value="1"/>
</dbReference>
<keyword evidence="2 6" id="KW-0812">Transmembrane</keyword>
<comment type="caution">
    <text evidence="8">The sequence shown here is derived from an EMBL/GenBank/DDBJ whole genome shotgun (WGS) entry which is preliminary data.</text>
</comment>
<gene>
    <name evidence="8" type="ORF">SEMRO_162_G072880.1</name>
</gene>
<keyword evidence="3 6" id="KW-1133">Transmembrane helix</keyword>
<keyword evidence="7" id="KW-0732">Signal</keyword>
<feature type="compositionally biased region" description="Polar residues" evidence="5">
    <location>
        <begin position="887"/>
        <end position="898"/>
    </location>
</feature>
<evidence type="ECO:0000256" key="3">
    <source>
        <dbReference type="ARBA" id="ARBA00022989"/>
    </source>
</evidence>
<dbReference type="EMBL" id="CAICTM010000161">
    <property type="protein sequence ID" value="CAB9503324.1"/>
    <property type="molecule type" value="Genomic_DNA"/>
</dbReference>
<dbReference type="GO" id="GO:0007189">
    <property type="term" value="P:adenylate cyclase-activating G protein-coupled receptor signaling pathway"/>
    <property type="evidence" value="ECO:0007669"/>
    <property type="project" value="TreeGrafter"/>
</dbReference>
<evidence type="ECO:0000313" key="8">
    <source>
        <dbReference type="EMBL" id="CAB9503324.1"/>
    </source>
</evidence>
<feature type="transmembrane region" description="Helical" evidence="6">
    <location>
        <begin position="570"/>
        <end position="593"/>
    </location>
</feature>